<dbReference type="Proteomes" id="UP000266861">
    <property type="component" value="Unassembled WGS sequence"/>
</dbReference>
<evidence type="ECO:0000313" key="1">
    <source>
        <dbReference type="EMBL" id="RHZ69136.1"/>
    </source>
</evidence>
<accession>A0A397I5S1</accession>
<gene>
    <name evidence="1" type="ORF">Glove_290g89</name>
</gene>
<comment type="caution">
    <text evidence="1">The sequence shown here is derived from an EMBL/GenBank/DDBJ whole genome shotgun (WGS) entry which is preliminary data.</text>
</comment>
<evidence type="ECO:0000313" key="2">
    <source>
        <dbReference type="Proteomes" id="UP000266861"/>
    </source>
</evidence>
<dbReference type="EMBL" id="PQFF01000264">
    <property type="protein sequence ID" value="RHZ69136.1"/>
    <property type="molecule type" value="Genomic_DNA"/>
</dbReference>
<sequence length="296" mass="34127">MNNKARTLLIKKWIDLSSSQSFTHKLIIRIFATNYCDSIGSIFKLLGAKKAFKKLESFTSIIGNYEEICSVYESLKLICNNILNMNLKLNTYHQVYLDSDSMFWQKEILKSLRLYSIYFCDFKATPIEQFTSLQKLYMTIVMDCLKSLNDNSSSEEPWILLISFAQIDAVVDVVDSIVMDVLDNIVVDIVDNVVADVVNIVVILKLSLVVHLCNKIPATAQASLASNKVLHLQNKIYDSSNEQKIRTTRYTYKKYFRLKYLKGGGVEKIEKDILMPVITRAQYRKQQQQQNQQPYP</sequence>
<reference evidence="1 2" key="1">
    <citation type="submission" date="2018-08" db="EMBL/GenBank/DDBJ databases">
        <title>Genome and evolution of the arbuscular mycorrhizal fungus Diversispora epigaea (formerly Glomus versiforme) and its bacterial endosymbionts.</title>
        <authorList>
            <person name="Sun X."/>
            <person name="Fei Z."/>
            <person name="Harrison M."/>
        </authorList>
    </citation>
    <scope>NUCLEOTIDE SEQUENCE [LARGE SCALE GENOMIC DNA]</scope>
    <source>
        <strain evidence="1 2">IT104</strain>
    </source>
</reference>
<dbReference type="AlphaFoldDB" id="A0A397I5S1"/>
<keyword evidence="2" id="KW-1185">Reference proteome</keyword>
<name>A0A397I5S1_9GLOM</name>
<proteinExistence type="predicted"/>
<organism evidence="1 2">
    <name type="scientific">Diversispora epigaea</name>
    <dbReference type="NCBI Taxonomy" id="1348612"/>
    <lineage>
        <taxon>Eukaryota</taxon>
        <taxon>Fungi</taxon>
        <taxon>Fungi incertae sedis</taxon>
        <taxon>Mucoromycota</taxon>
        <taxon>Glomeromycotina</taxon>
        <taxon>Glomeromycetes</taxon>
        <taxon>Diversisporales</taxon>
        <taxon>Diversisporaceae</taxon>
        <taxon>Diversispora</taxon>
    </lineage>
</organism>
<protein>
    <submittedName>
        <fullName evidence="1">Uncharacterized protein</fullName>
    </submittedName>
</protein>